<protein>
    <recommendedName>
        <fullName evidence="7">Deoxyribose-phosphate aldolase</fullName>
        <shortName evidence="7">DERA</shortName>
        <ecNumber evidence="7">4.1.2.4</ecNumber>
    </recommendedName>
    <alternativeName>
        <fullName evidence="7">2-deoxy-D-ribose 5-phosphate aldolase</fullName>
    </alternativeName>
    <alternativeName>
        <fullName evidence="7">Phosphodeoxyriboaldolase</fullName>
        <shortName evidence="7">Deoxyriboaldolase</shortName>
    </alternativeName>
</protein>
<evidence type="ECO:0000256" key="2">
    <source>
        <dbReference type="ARBA" id="ARBA00022490"/>
    </source>
</evidence>
<evidence type="ECO:0000256" key="6">
    <source>
        <dbReference type="ARBA" id="ARBA00056337"/>
    </source>
</evidence>
<proteinExistence type="inferred from homology"/>
<keyword evidence="2 7" id="KW-0963">Cytoplasm</keyword>
<evidence type="ECO:0000256" key="4">
    <source>
        <dbReference type="ARBA" id="ARBA00023270"/>
    </source>
</evidence>
<dbReference type="GO" id="GO:0005737">
    <property type="term" value="C:cytoplasm"/>
    <property type="evidence" value="ECO:0007669"/>
    <property type="project" value="UniProtKB-SubCell"/>
</dbReference>
<dbReference type="GO" id="GO:0009264">
    <property type="term" value="P:deoxyribonucleotide catabolic process"/>
    <property type="evidence" value="ECO:0007669"/>
    <property type="project" value="UniProtKB-UniRule"/>
</dbReference>
<evidence type="ECO:0000313" key="8">
    <source>
        <dbReference type="EMBL" id="AEG59732.1"/>
    </source>
</evidence>
<dbReference type="PIRSF" id="PIRSF001357">
    <property type="entry name" value="DeoC"/>
    <property type="match status" value="1"/>
</dbReference>
<gene>
    <name evidence="7" type="primary">deoC</name>
    <name evidence="8" type="ordered locus">Desru_1466</name>
</gene>
<dbReference type="Pfam" id="PF01791">
    <property type="entry name" value="DeoC"/>
    <property type="match status" value="1"/>
</dbReference>
<dbReference type="UniPathway" id="UPA00002">
    <property type="reaction ID" value="UER00468"/>
</dbReference>
<feature type="active site" description="Proton donor/acceptor" evidence="7">
    <location>
        <position position="91"/>
    </location>
</feature>
<keyword evidence="4 7" id="KW-0704">Schiff base</keyword>
<dbReference type="AlphaFoldDB" id="F6DR13"/>
<feature type="active site" description="Schiff-base intermediate with acetaldehyde" evidence="7">
    <location>
        <position position="157"/>
    </location>
</feature>
<evidence type="ECO:0000256" key="5">
    <source>
        <dbReference type="ARBA" id="ARBA00048791"/>
    </source>
</evidence>
<dbReference type="eggNOG" id="COG0274">
    <property type="taxonomic scope" value="Bacteria"/>
</dbReference>
<evidence type="ECO:0000256" key="3">
    <source>
        <dbReference type="ARBA" id="ARBA00023239"/>
    </source>
</evidence>
<dbReference type="GO" id="GO:0016052">
    <property type="term" value="P:carbohydrate catabolic process"/>
    <property type="evidence" value="ECO:0007669"/>
    <property type="project" value="TreeGrafter"/>
</dbReference>
<dbReference type="InterPro" id="IPR002915">
    <property type="entry name" value="DeoC/FbaB/LacD_aldolase"/>
</dbReference>
<dbReference type="KEGG" id="dru:Desru_1466"/>
<organism evidence="8 9">
    <name type="scientific">Desulforamulus ruminis (strain ATCC 23193 / DSM 2154 / NCIMB 8452 / DL)</name>
    <name type="common">Desulfotomaculum ruminis</name>
    <dbReference type="NCBI Taxonomy" id="696281"/>
    <lineage>
        <taxon>Bacteria</taxon>
        <taxon>Bacillati</taxon>
        <taxon>Bacillota</taxon>
        <taxon>Clostridia</taxon>
        <taxon>Eubacteriales</taxon>
        <taxon>Peptococcaceae</taxon>
        <taxon>Desulforamulus</taxon>
    </lineage>
</organism>
<dbReference type="NCBIfam" id="TIGR00126">
    <property type="entry name" value="deoC"/>
    <property type="match status" value="1"/>
</dbReference>
<dbReference type="HOGENOM" id="CLU_053595_0_2_9"/>
<keyword evidence="3 7" id="KW-0456">Lyase</keyword>
<reference evidence="8 9" key="2">
    <citation type="journal article" date="2012" name="Stand. Genomic Sci.">
        <title>Complete genome sequence of the sulfate-reducing firmicute Desulfotomaculum ruminis type strain (DL(T)).</title>
        <authorList>
            <person name="Spring S."/>
            <person name="Visser M."/>
            <person name="Lu M."/>
            <person name="Copeland A."/>
            <person name="Lapidus A."/>
            <person name="Lucas S."/>
            <person name="Cheng J.F."/>
            <person name="Han C."/>
            <person name="Tapia R."/>
            <person name="Goodwin L.A."/>
            <person name="Pitluck S."/>
            <person name="Ivanova N."/>
            <person name="Land M."/>
            <person name="Hauser L."/>
            <person name="Larimer F."/>
            <person name="Rohde M."/>
            <person name="Goker M."/>
            <person name="Detter J.C."/>
            <person name="Kyrpides N.C."/>
            <person name="Woyke T."/>
            <person name="Schaap P.J."/>
            <person name="Plugge C.M."/>
            <person name="Muyzer G."/>
            <person name="Kuever J."/>
            <person name="Pereira I.A."/>
            <person name="Parshina S.N."/>
            <person name="Bernier-Latmani R."/>
            <person name="Stams A.J."/>
            <person name="Klenk H.P."/>
        </authorList>
    </citation>
    <scope>NUCLEOTIDE SEQUENCE [LARGE SCALE GENOMIC DNA]</scope>
    <source>
        <strain evidence="9">ATCC 23193 / DSM 2154 / NCIB 8452 / DL</strain>
    </source>
</reference>
<dbReference type="EMBL" id="CP002780">
    <property type="protein sequence ID" value="AEG59732.1"/>
    <property type="molecule type" value="Genomic_DNA"/>
</dbReference>
<comment type="pathway">
    <text evidence="7">Carbohydrate degradation; 2-deoxy-D-ribose 1-phosphate degradation; D-glyceraldehyde 3-phosphate and acetaldehyde from 2-deoxy-alpha-D-ribose 1-phosphate: step 2/2.</text>
</comment>
<dbReference type="EC" id="4.1.2.4" evidence="7"/>
<dbReference type="InterPro" id="IPR028581">
    <property type="entry name" value="DeoC_typeI"/>
</dbReference>
<dbReference type="OrthoDB" id="9778711at2"/>
<comment type="catalytic activity">
    <reaction evidence="5 7">
        <text>2-deoxy-D-ribose 5-phosphate = D-glyceraldehyde 3-phosphate + acetaldehyde</text>
        <dbReference type="Rhea" id="RHEA:12821"/>
        <dbReference type="ChEBI" id="CHEBI:15343"/>
        <dbReference type="ChEBI" id="CHEBI:59776"/>
        <dbReference type="ChEBI" id="CHEBI:62877"/>
        <dbReference type="EC" id="4.1.2.4"/>
    </reaction>
</comment>
<comment type="similarity">
    <text evidence="1 7">Belongs to the DeoC/FbaB aldolase family. DeoC type 1 subfamily.</text>
</comment>
<dbReference type="PANTHER" id="PTHR10889">
    <property type="entry name" value="DEOXYRIBOSE-PHOSPHATE ALDOLASE"/>
    <property type="match status" value="1"/>
</dbReference>
<evidence type="ECO:0000256" key="1">
    <source>
        <dbReference type="ARBA" id="ARBA00010936"/>
    </source>
</evidence>
<dbReference type="PANTHER" id="PTHR10889:SF1">
    <property type="entry name" value="DEOXYRIBOSE-PHOSPHATE ALDOLASE"/>
    <property type="match status" value="1"/>
</dbReference>
<accession>F6DR13</accession>
<evidence type="ECO:0000313" key="9">
    <source>
        <dbReference type="Proteomes" id="UP000009234"/>
    </source>
</evidence>
<dbReference type="Gene3D" id="3.20.20.70">
    <property type="entry name" value="Aldolase class I"/>
    <property type="match status" value="1"/>
</dbReference>
<keyword evidence="9" id="KW-1185">Reference proteome</keyword>
<dbReference type="GO" id="GO:0004139">
    <property type="term" value="F:deoxyribose-phosphate aldolase activity"/>
    <property type="evidence" value="ECO:0007669"/>
    <property type="project" value="UniProtKB-UniRule"/>
</dbReference>
<dbReference type="RefSeq" id="WP_013841501.1">
    <property type="nucleotide sequence ID" value="NC_015589.1"/>
</dbReference>
<dbReference type="FunFam" id="3.20.20.70:FF:000044">
    <property type="entry name" value="Deoxyribose-phosphate aldolase"/>
    <property type="match status" value="1"/>
</dbReference>
<feature type="active site" description="Proton donor/acceptor" evidence="7">
    <location>
        <position position="186"/>
    </location>
</feature>
<dbReference type="GO" id="GO:0006018">
    <property type="term" value="P:2-deoxyribose 1-phosphate catabolic process"/>
    <property type="evidence" value="ECO:0007669"/>
    <property type="project" value="UniProtKB-UniRule"/>
</dbReference>
<comment type="function">
    <text evidence="6 7">Catalyzes a reversible aldol reaction between acetaldehyde and D-glyceraldehyde 3-phosphate to generate 2-deoxy-D-ribose 5-phosphate.</text>
</comment>
<reference evidence="9" key="1">
    <citation type="submission" date="2011-05" db="EMBL/GenBank/DDBJ databases">
        <title>Complete sequence of Desulfotomaculum ruminis DSM 2154.</title>
        <authorList>
            <person name="Lucas S."/>
            <person name="Copeland A."/>
            <person name="Lapidus A."/>
            <person name="Cheng J.-F."/>
            <person name="Goodwin L."/>
            <person name="Pitluck S."/>
            <person name="Lu M."/>
            <person name="Detter J.C."/>
            <person name="Han C."/>
            <person name="Tapia R."/>
            <person name="Land M."/>
            <person name="Hauser L."/>
            <person name="Kyrpides N."/>
            <person name="Ivanova N."/>
            <person name="Mikhailova N."/>
            <person name="Pagani I."/>
            <person name="Stams A.J.M."/>
            <person name="Plugge C.M."/>
            <person name="Muyzer G."/>
            <person name="Kuever J."/>
            <person name="Parshina S.N."/>
            <person name="Ivanova A.E."/>
            <person name="Nazina T.N."/>
            <person name="Brambilla E."/>
            <person name="Spring S."/>
            <person name="Klenk H.-P."/>
            <person name="Woyke T."/>
        </authorList>
    </citation>
    <scope>NUCLEOTIDE SEQUENCE [LARGE SCALE GENOMIC DNA]</scope>
    <source>
        <strain evidence="9">ATCC 23193 / DSM 2154 / NCIB 8452 / DL</strain>
    </source>
</reference>
<dbReference type="CDD" id="cd00959">
    <property type="entry name" value="DeoC"/>
    <property type="match status" value="1"/>
</dbReference>
<dbReference type="SMART" id="SM01133">
    <property type="entry name" value="DeoC"/>
    <property type="match status" value="1"/>
</dbReference>
<dbReference type="STRING" id="696281.Desru_1466"/>
<dbReference type="InterPro" id="IPR011343">
    <property type="entry name" value="DeoC"/>
</dbReference>
<comment type="subcellular location">
    <subcellularLocation>
        <location evidence="7">Cytoplasm</location>
    </subcellularLocation>
</comment>
<sequence length="228" mass="24528">MTVHLASMIDHTVLKSSTTVEQIHRLCAEAEEFGFASVCVNPCYVPLAADLLKDSKVKVCTVIGFPLGANTTATKIFEAKDAIQLGADELDYVVNISDVLNNRFDRIKKEMEEFVQVRSTASKPVMIKIILETCYLTDEQIKRLCELAKESGLDFVKTSTGFGTGGATAAHVQLMRETVGPNVGVKASGGIRNYQDAMTMVEAGANRIGASSGIAIVTQKASGENKGY</sequence>
<dbReference type="SUPFAM" id="SSF51569">
    <property type="entry name" value="Aldolase"/>
    <property type="match status" value="1"/>
</dbReference>
<evidence type="ECO:0000256" key="7">
    <source>
        <dbReference type="HAMAP-Rule" id="MF_00114"/>
    </source>
</evidence>
<name>F6DR13_DESRL</name>
<dbReference type="InterPro" id="IPR013785">
    <property type="entry name" value="Aldolase_TIM"/>
</dbReference>
<dbReference type="Proteomes" id="UP000009234">
    <property type="component" value="Chromosome"/>
</dbReference>
<dbReference type="HAMAP" id="MF_00114">
    <property type="entry name" value="DeoC_type1"/>
    <property type="match status" value="1"/>
</dbReference>